<reference evidence="14" key="1">
    <citation type="submission" date="2017-02" db="UniProtKB">
        <authorList>
            <consortium name="WormBaseParasite"/>
        </authorList>
    </citation>
    <scope>IDENTIFICATION</scope>
</reference>
<dbReference type="OrthoDB" id="6252479at2759"/>
<evidence type="ECO:0000256" key="8">
    <source>
        <dbReference type="PROSITE-ProRule" id="PRU00043"/>
    </source>
</evidence>
<evidence type="ECO:0000256" key="6">
    <source>
        <dbReference type="ARBA" id="ARBA00023136"/>
    </source>
</evidence>
<keyword evidence="7" id="KW-0325">Glycoprotein</keyword>
<keyword evidence="13" id="KW-1185">Reference proteome</keyword>
<dbReference type="EMBL" id="UYWX01023506">
    <property type="protein sequence ID" value="VDM36270.1"/>
    <property type="molecule type" value="Genomic_DNA"/>
</dbReference>
<feature type="signal peptide" evidence="10">
    <location>
        <begin position="1"/>
        <end position="25"/>
    </location>
</feature>
<dbReference type="InterPro" id="IPR020894">
    <property type="entry name" value="Cadherin_CS"/>
</dbReference>
<organism evidence="14">
    <name type="scientific">Hydatigena taeniaeformis</name>
    <name type="common">Feline tapeworm</name>
    <name type="synonym">Taenia taeniaeformis</name>
    <dbReference type="NCBI Taxonomy" id="6205"/>
    <lineage>
        <taxon>Eukaryota</taxon>
        <taxon>Metazoa</taxon>
        <taxon>Spiralia</taxon>
        <taxon>Lophotrochozoa</taxon>
        <taxon>Platyhelminthes</taxon>
        <taxon>Cestoda</taxon>
        <taxon>Eucestoda</taxon>
        <taxon>Cyclophyllidea</taxon>
        <taxon>Taeniidae</taxon>
        <taxon>Hydatigera</taxon>
    </lineage>
</organism>
<sequence length="399" mass="44867">MQRTSLCCLICFLFTLFWSLHFTVACKYLQAIQILETNALQKSTSPTYTPVQIGIAQDVSINLTQLFQTELSISVEEARHTLIFFTDASESRPFVIRQGKDGSRILTNELPIDREEICDPYKFPHHAAVSRRCCARKSSQQMKATAAAVAEDEEEAEEEAEERVENHTENSLNPPRLNFRCCVFLGITVEGYGTFALRIDVVDVNDNPPRFHLSPDFTLGHGGKETPAVLKIVENTVQGTIISLPQAFDLDEGKNAELLFRVEKMSPMATWERHFKLLSGSEDRCITNTLTDIQLRDVTFPALCLLSTIDRETTPTAGFTFDLIARDQGEPVALSTTLSMSIVAPPYPLLLLLPPPPAYFKHKTQPSSESRLAGRIKQRRREEEKIELGLVGGRTDWFM</sequence>
<dbReference type="PROSITE" id="PS51257">
    <property type="entry name" value="PROKAR_LIPOPROTEIN"/>
    <property type="match status" value="1"/>
</dbReference>
<dbReference type="PANTHER" id="PTHR24028:SF328">
    <property type="entry name" value="CADHERIN-3"/>
    <property type="match status" value="1"/>
</dbReference>
<dbReference type="PROSITE" id="PS00232">
    <property type="entry name" value="CADHERIN_1"/>
    <property type="match status" value="1"/>
</dbReference>
<evidence type="ECO:0000256" key="9">
    <source>
        <dbReference type="SAM" id="MobiDB-lite"/>
    </source>
</evidence>
<dbReference type="InterPro" id="IPR002126">
    <property type="entry name" value="Cadherin-like_dom"/>
</dbReference>
<keyword evidence="4 8" id="KW-0106">Calcium</keyword>
<dbReference type="GO" id="GO:0005886">
    <property type="term" value="C:plasma membrane"/>
    <property type="evidence" value="ECO:0007669"/>
    <property type="project" value="InterPro"/>
</dbReference>
<dbReference type="Proteomes" id="UP000274429">
    <property type="component" value="Unassembled WGS sequence"/>
</dbReference>
<keyword evidence="10" id="KW-0732">Signal</keyword>
<dbReference type="InterPro" id="IPR050174">
    <property type="entry name" value="Protocadherin/Cadherin-CA"/>
</dbReference>
<feature type="chain" id="PRO_5043133285" evidence="10">
    <location>
        <begin position="26"/>
        <end position="399"/>
    </location>
</feature>
<dbReference type="GO" id="GO:0007156">
    <property type="term" value="P:homophilic cell adhesion via plasma membrane adhesion molecules"/>
    <property type="evidence" value="ECO:0007669"/>
    <property type="project" value="InterPro"/>
</dbReference>
<feature type="region of interest" description="Disordered" evidence="9">
    <location>
        <begin position="145"/>
        <end position="170"/>
    </location>
</feature>
<comment type="subcellular location">
    <subcellularLocation>
        <location evidence="1">Membrane</location>
        <topology evidence="1">Single-pass membrane protein</topology>
    </subcellularLocation>
</comment>
<keyword evidence="6" id="KW-0472">Membrane</keyword>
<dbReference type="AlphaFoldDB" id="A0A0R3XCM9"/>
<feature type="compositionally biased region" description="Acidic residues" evidence="9">
    <location>
        <begin position="150"/>
        <end position="162"/>
    </location>
</feature>
<evidence type="ECO:0000256" key="10">
    <source>
        <dbReference type="SAM" id="SignalP"/>
    </source>
</evidence>
<evidence type="ECO:0000259" key="11">
    <source>
        <dbReference type="PROSITE" id="PS50268"/>
    </source>
</evidence>
<keyword evidence="3" id="KW-0677">Repeat</keyword>
<dbReference type="InterPro" id="IPR015919">
    <property type="entry name" value="Cadherin-like_sf"/>
</dbReference>
<evidence type="ECO:0000256" key="3">
    <source>
        <dbReference type="ARBA" id="ARBA00022737"/>
    </source>
</evidence>
<evidence type="ECO:0000313" key="12">
    <source>
        <dbReference type="EMBL" id="VDM36270.1"/>
    </source>
</evidence>
<keyword evidence="2" id="KW-0812">Transmembrane</keyword>
<evidence type="ECO:0000313" key="14">
    <source>
        <dbReference type="WBParaSite" id="TTAC_0001130601-mRNA-1"/>
    </source>
</evidence>
<proteinExistence type="predicted"/>
<dbReference type="SUPFAM" id="SSF49313">
    <property type="entry name" value="Cadherin-like"/>
    <property type="match status" value="1"/>
</dbReference>
<reference evidence="12 13" key="2">
    <citation type="submission" date="2018-11" db="EMBL/GenBank/DDBJ databases">
        <authorList>
            <consortium name="Pathogen Informatics"/>
        </authorList>
    </citation>
    <scope>NUCLEOTIDE SEQUENCE [LARGE SCALE GENOMIC DNA]</scope>
</reference>
<evidence type="ECO:0000256" key="5">
    <source>
        <dbReference type="ARBA" id="ARBA00022989"/>
    </source>
</evidence>
<evidence type="ECO:0000256" key="7">
    <source>
        <dbReference type="ARBA" id="ARBA00023180"/>
    </source>
</evidence>
<accession>A0A0R3XCM9</accession>
<evidence type="ECO:0000256" key="1">
    <source>
        <dbReference type="ARBA" id="ARBA00004167"/>
    </source>
</evidence>
<evidence type="ECO:0000313" key="13">
    <source>
        <dbReference type="Proteomes" id="UP000274429"/>
    </source>
</evidence>
<gene>
    <name evidence="12" type="ORF">TTAC_LOCUS11290</name>
</gene>
<evidence type="ECO:0000256" key="2">
    <source>
        <dbReference type="ARBA" id="ARBA00022692"/>
    </source>
</evidence>
<name>A0A0R3XCM9_HYDTA</name>
<dbReference type="WBParaSite" id="TTAC_0001130601-mRNA-1">
    <property type="protein sequence ID" value="TTAC_0001130601-mRNA-1"/>
    <property type="gene ID" value="TTAC_0001130601"/>
</dbReference>
<dbReference type="CDD" id="cd11304">
    <property type="entry name" value="Cadherin_repeat"/>
    <property type="match status" value="1"/>
</dbReference>
<dbReference type="GO" id="GO:0005509">
    <property type="term" value="F:calcium ion binding"/>
    <property type="evidence" value="ECO:0007669"/>
    <property type="project" value="UniProtKB-UniRule"/>
</dbReference>
<dbReference type="Gene3D" id="2.60.40.60">
    <property type="entry name" value="Cadherins"/>
    <property type="match status" value="1"/>
</dbReference>
<dbReference type="PANTHER" id="PTHR24028">
    <property type="entry name" value="CADHERIN-87A"/>
    <property type="match status" value="1"/>
</dbReference>
<evidence type="ECO:0000256" key="4">
    <source>
        <dbReference type="ARBA" id="ARBA00022837"/>
    </source>
</evidence>
<dbReference type="STRING" id="6205.A0A0R3XCM9"/>
<protein>
    <submittedName>
        <fullName evidence="14">Cadherin domain-containing protein</fullName>
    </submittedName>
</protein>
<dbReference type="PROSITE" id="PS50268">
    <property type="entry name" value="CADHERIN_2"/>
    <property type="match status" value="1"/>
</dbReference>
<feature type="domain" description="Cadherin" evidence="11">
    <location>
        <begin position="224"/>
        <end position="359"/>
    </location>
</feature>
<keyword evidence="5" id="KW-1133">Transmembrane helix</keyword>